<sequence>MAHPQDEAHHRSLTNPEAFWGHQAEYLDWHRKPSAVLARTTKHLASGAAHAHWEWFPGGEISTCHNCLDRHVLAGNGDTPAIFYDSPVTGTKQRITYGQLLREVEVFAAVLREEGVSKGDVVLVYMPMIPAALIGILAINRLGAIHTVVFGGFAAGALAQRIEASRPVAVLTASCGIDGNKPPIPYRDFVEEAIRISAWKPPKTVIWQREQLPWRPIRTPQGQRTWQSLVESARARGLRAECVPVKSTDPVYIIYTSGTTGLPKGVLREAGGHAVGLHLSISYLFGIRGPGDVMGCFSDIGWVVSHSYTLYGPLLAGAATVLYEGKPVGTPDASAFWRLVDEYRISVVFTAPTALRAIRRADPASAHLARVGARGGLRSLRALFLAGERSEPALVALYQALLGRYGAEKALVVDNWWSSESGSPISGIALLPRAGMCRGAGRSGEQAPLDIKLGSAGKAMPGFDVRVVDDEGQEVPREKMGNIVLAPPLAPTAFRTLWQDEERFYRGYLKRFGGRWLDTGDAGCVDESGYIHVMARTGMNRSPFRLLLFHHCLPWTRRLIQRESETDDIINVAAHRLSTGALEQAITSHPRVTEACVVAIPDALKGHLPFAFVATSSSSPTSPEGSNNDDNSHQHNRDNDNDNDSQQLFAEIQSLIRTHVGPIASLGGMIHRPSSPPPPPLSNNNREKQQQQQHDPQDAVRQDAPQGAEGAARACSAGGV</sequence>
<feature type="region of interest" description="Disordered" evidence="2">
    <location>
        <begin position="665"/>
        <end position="720"/>
    </location>
</feature>
<accession>A0AAN6Q654</accession>
<dbReference type="Gene3D" id="3.30.300.30">
    <property type="match status" value="1"/>
</dbReference>
<feature type="domain" description="AMP-binding enzyme C-terminal" evidence="4">
    <location>
        <begin position="582"/>
        <end position="617"/>
    </location>
</feature>
<comment type="similarity">
    <text evidence="1">Belongs to the ATP-dependent AMP-binding enzyme family.</text>
</comment>
<gene>
    <name evidence="6" type="ORF">N658DRAFT_250015</name>
</gene>
<feature type="domain" description="Acetyl-coenzyme A synthetase N-terminal" evidence="5">
    <location>
        <begin position="6"/>
        <end position="67"/>
    </location>
</feature>
<dbReference type="GO" id="GO:0050218">
    <property type="term" value="F:propionate-CoA ligase activity"/>
    <property type="evidence" value="ECO:0007669"/>
    <property type="project" value="TreeGrafter"/>
</dbReference>
<name>A0AAN6Q654_9PEZI</name>
<reference evidence="6" key="1">
    <citation type="journal article" date="2023" name="Mol. Phylogenet. Evol.">
        <title>Genome-scale phylogeny and comparative genomics of the fungal order Sordariales.</title>
        <authorList>
            <person name="Hensen N."/>
            <person name="Bonometti L."/>
            <person name="Westerberg I."/>
            <person name="Brannstrom I.O."/>
            <person name="Guillou S."/>
            <person name="Cros-Aarteil S."/>
            <person name="Calhoun S."/>
            <person name="Haridas S."/>
            <person name="Kuo A."/>
            <person name="Mondo S."/>
            <person name="Pangilinan J."/>
            <person name="Riley R."/>
            <person name="LaButti K."/>
            <person name="Andreopoulos B."/>
            <person name="Lipzen A."/>
            <person name="Chen C."/>
            <person name="Yan M."/>
            <person name="Daum C."/>
            <person name="Ng V."/>
            <person name="Clum A."/>
            <person name="Steindorff A."/>
            <person name="Ohm R.A."/>
            <person name="Martin F."/>
            <person name="Silar P."/>
            <person name="Natvig D.O."/>
            <person name="Lalanne C."/>
            <person name="Gautier V."/>
            <person name="Ament-Velasquez S.L."/>
            <person name="Kruys A."/>
            <person name="Hutchinson M.I."/>
            <person name="Powell A.J."/>
            <person name="Barry K."/>
            <person name="Miller A.N."/>
            <person name="Grigoriev I.V."/>
            <person name="Debuchy R."/>
            <person name="Gladieux P."/>
            <person name="Hiltunen Thoren M."/>
            <person name="Johannesson H."/>
        </authorList>
    </citation>
    <scope>NUCLEOTIDE SEQUENCE</scope>
    <source>
        <strain evidence="6">CBS 757.83</strain>
    </source>
</reference>
<comment type="caution">
    <text evidence="6">The sequence shown here is derived from an EMBL/GenBank/DDBJ whole genome shotgun (WGS) entry which is preliminary data.</text>
</comment>
<dbReference type="InterPro" id="IPR000873">
    <property type="entry name" value="AMP-dep_synth/lig_dom"/>
</dbReference>
<feature type="compositionally biased region" description="Low complexity" evidence="2">
    <location>
        <begin position="615"/>
        <end position="629"/>
    </location>
</feature>
<evidence type="ECO:0000256" key="2">
    <source>
        <dbReference type="SAM" id="MobiDB-lite"/>
    </source>
</evidence>
<dbReference type="InterPro" id="IPR032387">
    <property type="entry name" value="ACAS_N"/>
</dbReference>
<dbReference type="Pfam" id="PF16177">
    <property type="entry name" value="ACAS_N"/>
    <property type="match status" value="1"/>
</dbReference>
<evidence type="ECO:0000313" key="7">
    <source>
        <dbReference type="Proteomes" id="UP001305647"/>
    </source>
</evidence>
<feature type="region of interest" description="Disordered" evidence="2">
    <location>
        <begin position="615"/>
        <end position="644"/>
    </location>
</feature>
<dbReference type="InterPro" id="IPR020845">
    <property type="entry name" value="AMP-binding_CS"/>
</dbReference>
<evidence type="ECO:0000259" key="4">
    <source>
        <dbReference type="Pfam" id="PF13193"/>
    </source>
</evidence>
<feature type="compositionally biased region" description="Basic and acidic residues" evidence="2">
    <location>
        <begin position="685"/>
        <end position="701"/>
    </location>
</feature>
<evidence type="ECO:0000259" key="5">
    <source>
        <dbReference type="Pfam" id="PF16177"/>
    </source>
</evidence>
<feature type="domain" description="AMP-dependent synthetase/ligase" evidence="3">
    <location>
        <begin position="73"/>
        <end position="486"/>
    </location>
</feature>
<dbReference type="PROSITE" id="PS00455">
    <property type="entry name" value="AMP_BINDING"/>
    <property type="match status" value="1"/>
</dbReference>
<proteinExistence type="inferred from homology"/>
<dbReference type="PANTHER" id="PTHR43347:SF3">
    <property type="entry name" value="ACYL-COA SYNTHETASE SHORT-CHAIN FAMILY MEMBER 3, MITOCHONDRIAL"/>
    <property type="match status" value="1"/>
</dbReference>
<dbReference type="InterPro" id="IPR042099">
    <property type="entry name" value="ANL_N_sf"/>
</dbReference>
<evidence type="ECO:0000259" key="3">
    <source>
        <dbReference type="Pfam" id="PF00501"/>
    </source>
</evidence>
<dbReference type="Pfam" id="PF13193">
    <property type="entry name" value="AMP-binding_C"/>
    <property type="match status" value="1"/>
</dbReference>
<keyword evidence="7" id="KW-1185">Reference proteome</keyword>
<dbReference type="InterPro" id="IPR045851">
    <property type="entry name" value="AMP-bd_C_sf"/>
</dbReference>
<evidence type="ECO:0000313" key="6">
    <source>
        <dbReference type="EMBL" id="KAK4104298.1"/>
    </source>
</evidence>
<dbReference type="EMBL" id="MU863627">
    <property type="protein sequence ID" value="KAK4104298.1"/>
    <property type="molecule type" value="Genomic_DNA"/>
</dbReference>
<dbReference type="PANTHER" id="PTHR43347">
    <property type="entry name" value="ACYL-COA SYNTHETASE"/>
    <property type="match status" value="1"/>
</dbReference>
<dbReference type="Gene3D" id="3.40.50.12780">
    <property type="entry name" value="N-terminal domain of ligase-like"/>
    <property type="match status" value="1"/>
</dbReference>
<dbReference type="Pfam" id="PF00501">
    <property type="entry name" value="AMP-binding"/>
    <property type="match status" value="1"/>
</dbReference>
<dbReference type="SUPFAM" id="SSF56801">
    <property type="entry name" value="Acetyl-CoA synthetase-like"/>
    <property type="match status" value="1"/>
</dbReference>
<evidence type="ECO:0000256" key="1">
    <source>
        <dbReference type="ARBA" id="ARBA00006432"/>
    </source>
</evidence>
<reference evidence="6" key="2">
    <citation type="submission" date="2023-05" db="EMBL/GenBank/DDBJ databases">
        <authorList>
            <consortium name="Lawrence Berkeley National Laboratory"/>
            <person name="Steindorff A."/>
            <person name="Hensen N."/>
            <person name="Bonometti L."/>
            <person name="Westerberg I."/>
            <person name="Brannstrom I.O."/>
            <person name="Guillou S."/>
            <person name="Cros-Aarteil S."/>
            <person name="Calhoun S."/>
            <person name="Haridas S."/>
            <person name="Kuo A."/>
            <person name="Mondo S."/>
            <person name="Pangilinan J."/>
            <person name="Riley R."/>
            <person name="Labutti K."/>
            <person name="Andreopoulos B."/>
            <person name="Lipzen A."/>
            <person name="Chen C."/>
            <person name="Yanf M."/>
            <person name="Daum C."/>
            <person name="Ng V."/>
            <person name="Clum A."/>
            <person name="Ohm R."/>
            <person name="Martin F."/>
            <person name="Silar P."/>
            <person name="Natvig D."/>
            <person name="Lalanne C."/>
            <person name="Gautier V."/>
            <person name="Ament-Velasquez S.L."/>
            <person name="Kruys A."/>
            <person name="Hutchinson M.I."/>
            <person name="Powell A.J."/>
            <person name="Barry K."/>
            <person name="Miller A.N."/>
            <person name="Grigoriev I.V."/>
            <person name="Debuchy R."/>
            <person name="Gladieux P."/>
            <person name="Thoren M.H."/>
            <person name="Johannesson H."/>
        </authorList>
    </citation>
    <scope>NUCLEOTIDE SEQUENCE</scope>
    <source>
        <strain evidence="6">CBS 757.83</strain>
    </source>
</reference>
<dbReference type="InterPro" id="IPR025110">
    <property type="entry name" value="AMP-bd_C"/>
</dbReference>
<dbReference type="Proteomes" id="UP001305647">
    <property type="component" value="Unassembled WGS sequence"/>
</dbReference>
<organism evidence="6 7">
    <name type="scientific">Parathielavia hyrcaniae</name>
    <dbReference type="NCBI Taxonomy" id="113614"/>
    <lineage>
        <taxon>Eukaryota</taxon>
        <taxon>Fungi</taxon>
        <taxon>Dikarya</taxon>
        <taxon>Ascomycota</taxon>
        <taxon>Pezizomycotina</taxon>
        <taxon>Sordariomycetes</taxon>
        <taxon>Sordariomycetidae</taxon>
        <taxon>Sordariales</taxon>
        <taxon>Chaetomiaceae</taxon>
        <taxon>Parathielavia</taxon>
    </lineage>
</organism>
<feature type="compositionally biased region" description="Basic and acidic residues" evidence="2">
    <location>
        <begin position="630"/>
        <end position="640"/>
    </location>
</feature>
<dbReference type="AlphaFoldDB" id="A0AAN6Q654"/>
<protein>
    <submittedName>
        <fullName evidence="6">Acetyl-CoA synthetase-like protein</fullName>
    </submittedName>
</protein>